<reference evidence="1" key="2">
    <citation type="submission" date="2017-07" db="EMBL/GenBank/DDBJ databases">
        <title>WGS assembly of Chlamydomonas reinhardtii.</title>
        <authorList>
            <consortium name="Chlamydomonas Annotation Team"/>
            <consortium name="JGI Annotation Team"/>
            <person name="Merchant S.S."/>
            <person name="Prochnik S.E."/>
            <person name="Vallon O."/>
            <person name="Harris E.H."/>
            <person name="Karpowicz S.J."/>
            <person name="Witman G.B."/>
            <person name="Terry A."/>
            <person name="Salamov A."/>
            <person name="Fritz-Laylin L.K."/>
            <person name="Marechal-Drouard L."/>
            <person name="Marshall W.F."/>
            <person name="Qu L.H."/>
            <person name="Nelson D.R."/>
            <person name="Sanderfoot A.A."/>
            <person name="Spalding M.H."/>
            <person name="Kapitonov V.V."/>
            <person name="Ren Q."/>
            <person name="Ferris P."/>
            <person name="Lindquist E."/>
            <person name="Shapiro H."/>
            <person name="Lucas S.M."/>
            <person name="Grimwood J."/>
            <person name="Schmutz J."/>
            <person name="Grigoriev I.V."/>
            <person name="Rokhsar D.S."/>
        </authorList>
    </citation>
    <scope>NUCLEOTIDE SEQUENCE</scope>
    <source>
        <strain evidence="1">CC-503 cw92 mt+</strain>
    </source>
</reference>
<evidence type="ECO:0000313" key="1">
    <source>
        <dbReference type="EMBL" id="PNW69715.1"/>
    </source>
</evidence>
<dbReference type="AlphaFoldDB" id="A0A2K3CN66"/>
<dbReference type="RefSeq" id="XP_042914141.1">
    <property type="nucleotide sequence ID" value="XM_043072933.1"/>
</dbReference>
<dbReference type="RefSeq" id="XP_042914140.1">
    <property type="nucleotide sequence ID" value="XM_043072932.1"/>
</dbReference>
<name>A0A2K3CN66_CHLRE</name>
<dbReference type="Gramene" id="PNW69715">
    <property type="protein sequence ID" value="PNW69715"/>
    <property type="gene ID" value="CHLRE_23g754697v5"/>
</dbReference>
<keyword evidence="2" id="KW-1185">Reference proteome</keyword>
<protein>
    <submittedName>
        <fullName evidence="1">Uncharacterized protein</fullName>
    </submittedName>
</protein>
<proteinExistence type="predicted"/>
<evidence type="ECO:0000313" key="2">
    <source>
        <dbReference type="Proteomes" id="UP000006906"/>
    </source>
</evidence>
<dbReference type="EMBL" id="KZ454950">
    <property type="protein sequence ID" value="PNW69715.1"/>
    <property type="molecule type" value="Genomic_DNA"/>
</dbReference>
<dbReference type="Gramene" id="PNW69716">
    <property type="protein sequence ID" value="PNW69716"/>
    <property type="gene ID" value="CHLRE_23g754697v5"/>
</dbReference>
<organism evidence="1 2">
    <name type="scientific">Chlamydomonas reinhardtii</name>
    <name type="common">Chlamydomonas smithii</name>
    <dbReference type="NCBI Taxonomy" id="3055"/>
    <lineage>
        <taxon>Eukaryota</taxon>
        <taxon>Viridiplantae</taxon>
        <taxon>Chlorophyta</taxon>
        <taxon>core chlorophytes</taxon>
        <taxon>Chlorophyceae</taxon>
        <taxon>CS clade</taxon>
        <taxon>Chlamydomonadales</taxon>
        <taxon>Chlamydomonadaceae</taxon>
        <taxon>Chlamydomonas</taxon>
    </lineage>
</organism>
<accession>A0A2K3CN66</accession>
<dbReference type="EMBL" id="KZ454950">
    <property type="protein sequence ID" value="PNW69716.1"/>
    <property type="molecule type" value="Genomic_DNA"/>
</dbReference>
<reference evidence="1 2" key="1">
    <citation type="journal article" date="2007" name="Science">
        <title>The Chlamydomonas genome reveals the evolution of key animal and plant functions.</title>
        <authorList>
            <person name="Merchant S.S."/>
            <person name="Prochnik S.E."/>
            <person name="Vallon O."/>
            <person name="Harris E.H."/>
            <person name="Karpowicz S.J."/>
            <person name="Witman G.B."/>
            <person name="Terry A."/>
            <person name="Salamov A."/>
            <person name="Fritz-Laylin L.K."/>
            <person name="Marechal-Drouard L."/>
            <person name="Marshall W.F."/>
            <person name="Qu L.H."/>
            <person name="Nelson D.R."/>
            <person name="Sanderfoot A.A."/>
            <person name="Spalding M.H."/>
            <person name="Kapitonov V.V."/>
            <person name="Ren Q."/>
            <person name="Ferris P."/>
            <person name="Lindquist E."/>
            <person name="Shapiro H."/>
            <person name="Lucas S.M."/>
            <person name="Grimwood J."/>
            <person name="Schmutz J."/>
            <person name="Cardol P."/>
            <person name="Cerutti H."/>
            <person name="Chanfreau G."/>
            <person name="Chen C.L."/>
            <person name="Cognat V."/>
            <person name="Croft M.T."/>
            <person name="Dent R."/>
            <person name="Dutcher S."/>
            <person name="Fernandez E."/>
            <person name="Fukuzawa H."/>
            <person name="Gonzalez-Ballester D."/>
            <person name="Gonzalez-Halphen D."/>
            <person name="Hallmann A."/>
            <person name="Hanikenne M."/>
            <person name="Hippler M."/>
            <person name="Inwood W."/>
            <person name="Jabbari K."/>
            <person name="Kalanon M."/>
            <person name="Kuras R."/>
            <person name="Lefebvre P.A."/>
            <person name="Lemaire S.D."/>
            <person name="Lobanov A.V."/>
            <person name="Lohr M."/>
            <person name="Manuell A."/>
            <person name="Meier I."/>
            <person name="Mets L."/>
            <person name="Mittag M."/>
            <person name="Mittelmeier T."/>
            <person name="Moroney J.V."/>
            <person name="Moseley J."/>
            <person name="Napoli C."/>
            <person name="Nedelcu A.M."/>
            <person name="Niyogi K."/>
            <person name="Novoselov S.V."/>
            <person name="Paulsen I.T."/>
            <person name="Pazour G."/>
            <person name="Purton S."/>
            <person name="Ral J.P."/>
            <person name="Riano-Pachon D.M."/>
            <person name="Riekhof W."/>
            <person name="Rymarquis L."/>
            <person name="Schroda M."/>
            <person name="Stern D."/>
            <person name="Umen J."/>
            <person name="Willows R."/>
            <person name="Wilson N."/>
            <person name="Zimmer S.L."/>
            <person name="Allmer J."/>
            <person name="Balk J."/>
            <person name="Bisova K."/>
            <person name="Chen C.J."/>
            <person name="Elias M."/>
            <person name="Gendler K."/>
            <person name="Hauser C."/>
            <person name="Lamb M.R."/>
            <person name="Ledford H."/>
            <person name="Long J.C."/>
            <person name="Minagawa J."/>
            <person name="Page M.D."/>
            <person name="Pan J."/>
            <person name="Pootakham W."/>
            <person name="Roje S."/>
            <person name="Rose A."/>
            <person name="Stahlberg E."/>
            <person name="Terauchi A.M."/>
            <person name="Yang P."/>
            <person name="Ball S."/>
            <person name="Bowler C."/>
            <person name="Dieckmann C.L."/>
            <person name="Gladyshev V.N."/>
            <person name="Green P."/>
            <person name="Jorgensen R."/>
            <person name="Mayfield S."/>
            <person name="Mueller-Roeber B."/>
            <person name="Rajamani S."/>
            <person name="Sayre R.T."/>
            <person name="Brokstein P."/>
            <person name="Dubchak I."/>
            <person name="Goodstein D."/>
            <person name="Hornick L."/>
            <person name="Huang Y.W."/>
            <person name="Jhaveri J."/>
            <person name="Luo Y."/>
            <person name="Martinez D."/>
            <person name="Ngau W.C."/>
            <person name="Otillar B."/>
            <person name="Poliakov A."/>
            <person name="Porter A."/>
            <person name="Szajkowski L."/>
            <person name="Werner G."/>
            <person name="Zhou K."/>
            <person name="Grigoriev I.V."/>
            <person name="Rokhsar D.S."/>
            <person name="Grossman A.R."/>
        </authorList>
    </citation>
    <scope>NUCLEOTIDE SEQUENCE [LARGE SCALE GENOMIC DNA]</scope>
    <source>
        <strain evidence="2">CC-503</strain>
        <strain evidence="1">CC-503 cw92 mt+</strain>
    </source>
</reference>
<gene>
    <name evidence="1" type="ORF">CHLRE_23g754697v5</name>
</gene>
<dbReference type="KEGG" id="cre:CHLRE_23g754697v5"/>
<dbReference type="GeneID" id="66057296"/>
<sequence length="170" mass="17887">MTIPAVWAHMQSIGGGHGLSVAHESAALDNSVHLGIPEAYAAWMSQTTTLAIDIELMVLSRLLGAVIVIWCRRGSGYFGHCKLVPSAPMHVIHVLMSPTRSNAGHYEGFQARSDVSQPLHACVDLASVSPTGWDAWCKDAPAVQAALAPLRAEAAGRIVCQAVMVAGGPI</sequence>
<dbReference type="Proteomes" id="UP000006906">
    <property type="component" value="Unassembled WGS sequence"/>
</dbReference>